<accession>A0ABP7Y1H8</accession>
<reference evidence="3" key="1">
    <citation type="journal article" date="2019" name="Int. J. Syst. Evol. Microbiol.">
        <title>The Global Catalogue of Microorganisms (GCM) 10K type strain sequencing project: providing services to taxonomists for standard genome sequencing and annotation.</title>
        <authorList>
            <consortium name="The Broad Institute Genomics Platform"/>
            <consortium name="The Broad Institute Genome Sequencing Center for Infectious Disease"/>
            <person name="Wu L."/>
            <person name="Ma J."/>
        </authorList>
    </citation>
    <scope>NUCLEOTIDE SEQUENCE [LARGE SCALE GENOMIC DNA]</scope>
    <source>
        <strain evidence="3">JCM 16703</strain>
    </source>
</reference>
<feature type="transmembrane region" description="Helical" evidence="1">
    <location>
        <begin position="46"/>
        <end position="70"/>
    </location>
</feature>
<feature type="transmembrane region" description="Helical" evidence="1">
    <location>
        <begin position="112"/>
        <end position="133"/>
    </location>
</feature>
<keyword evidence="1" id="KW-0472">Membrane</keyword>
<name>A0ABP7Y1H8_9ACTN</name>
<comment type="caution">
    <text evidence="2">The sequence shown here is derived from an EMBL/GenBank/DDBJ whole genome shotgun (WGS) entry which is preliminary data.</text>
</comment>
<keyword evidence="1" id="KW-1133">Transmembrane helix</keyword>
<evidence type="ECO:0000313" key="3">
    <source>
        <dbReference type="Proteomes" id="UP001501495"/>
    </source>
</evidence>
<dbReference type="Proteomes" id="UP001501495">
    <property type="component" value="Unassembled WGS sequence"/>
</dbReference>
<gene>
    <name evidence="2" type="ORF">GCM10022215_41320</name>
</gene>
<dbReference type="EMBL" id="BAAAZH010000035">
    <property type="protein sequence ID" value="GAA4129160.1"/>
    <property type="molecule type" value="Genomic_DNA"/>
</dbReference>
<evidence type="ECO:0000256" key="1">
    <source>
        <dbReference type="SAM" id="Phobius"/>
    </source>
</evidence>
<keyword evidence="3" id="KW-1185">Reference proteome</keyword>
<protein>
    <submittedName>
        <fullName evidence="2">Uncharacterized protein</fullName>
    </submittedName>
</protein>
<dbReference type="RefSeq" id="WP_344735425.1">
    <property type="nucleotide sequence ID" value="NZ_BAAAZH010000035.1"/>
</dbReference>
<evidence type="ECO:0000313" key="2">
    <source>
        <dbReference type="EMBL" id="GAA4129160.1"/>
    </source>
</evidence>
<sequence>MSSEDDVATDPGGEIAVVDGDAPASADPMADAAPSGPNWWHREHPVFAPLSGFFAGMFFIILVPGLYGAVLNWLLDYDTAESLYPFVLIALAVPIGLVVYRPSRRFGRYMMLGIVSTLVVVGSVAAAVLWYLIHSQA</sequence>
<proteinExistence type="predicted"/>
<feature type="transmembrane region" description="Helical" evidence="1">
    <location>
        <begin position="82"/>
        <end position="100"/>
    </location>
</feature>
<keyword evidence="1" id="KW-0812">Transmembrane</keyword>
<organism evidence="2 3">
    <name type="scientific">Nocardioides fonticola</name>
    <dbReference type="NCBI Taxonomy" id="450363"/>
    <lineage>
        <taxon>Bacteria</taxon>
        <taxon>Bacillati</taxon>
        <taxon>Actinomycetota</taxon>
        <taxon>Actinomycetes</taxon>
        <taxon>Propionibacteriales</taxon>
        <taxon>Nocardioidaceae</taxon>
        <taxon>Nocardioides</taxon>
    </lineage>
</organism>